<accession>A0A9K3IFE3</accession>
<dbReference type="Gene3D" id="3.40.50.1110">
    <property type="entry name" value="SGNH hydrolase"/>
    <property type="match status" value="1"/>
</dbReference>
<keyword evidence="1" id="KW-0378">Hydrolase</keyword>
<dbReference type="GO" id="GO:0016787">
    <property type="term" value="F:hydrolase activity"/>
    <property type="evidence" value="ECO:0007669"/>
    <property type="project" value="UniProtKB-KW"/>
</dbReference>
<dbReference type="AlphaFoldDB" id="A0A9K3IFE3"/>
<name>A0A9K3IFE3_HELAN</name>
<evidence type="ECO:0000313" key="3">
    <source>
        <dbReference type="Proteomes" id="UP000215914"/>
    </source>
</evidence>
<dbReference type="PANTHER" id="PTHR45648">
    <property type="entry name" value="GDSL LIPASE/ACYLHYDROLASE FAMILY PROTEIN (AFU_ORTHOLOGUE AFUA_4G14700)"/>
    <property type="match status" value="1"/>
</dbReference>
<dbReference type="Proteomes" id="UP000215914">
    <property type="component" value="Unassembled WGS sequence"/>
</dbReference>
<evidence type="ECO:0000256" key="1">
    <source>
        <dbReference type="ARBA" id="ARBA00022801"/>
    </source>
</evidence>
<evidence type="ECO:0000313" key="2">
    <source>
        <dbReference type="EMBL" id="KAF5795571.1"/>
    </source>
</evidence>
<sequence>MDCAQASVLRMSVQLAYFREYQERISGLIGASQAKELVNKALVLVSVGGNDFVNNYYLTPFSARRRQFALPNYVTLLISEYRKIMMVRFNHLKSFYLSCSPKSYTNSEAIHVFTSLYVYLSLGYSSLYLSLTTSEYNTCEYGGYNYSLQGTLFIKP</sequence>
<organism evidence="2 3">
    <name type="scientific">Helianthus annuus</name>
    <name type="common">Common sunflower</name>
    <dbReference type="NCBI Taxonomy" id="4232"/>
    <lineage>
        <taxon>Eukaryota</taxon>
        <taxon>Viridiplantae</taxon>
        <taxon>Streptophyta</taxon>
        <taxon>Embryophyta</taxon>
        <taxon>Tracheophyta</taxon>
        <taxon>Spermatophyta</taxon>
        <taxon>Magnoliopsida</taxon>
        <taxon>eudicotyledons</taxon>
        <taxon>Gunneridae</taxon>
        <taxon>Pentapetalae</taxon>
        <taxon>asterids</taxon>
        <taxon>campanulids</taxon>
        <taxon>Asterales</taxon>
        <taxon>Asteraceae</taxon>
        <taxon>Asteroideae</taxon>
        <taxon>Heliantheae alliance</taxon>
        <taxon>Heliantheae</taxon>
        <taxon>Helianthus</taxon>
    </lineage>
</organism>
<dbReference type="EMBL" id="MNCJ02000323">
    <property type="protein sequence ID" value="KAF5795571.1"/>
    <property type="molecule type" value="Genomic_DNA"/>
</dbReference>
<reference evidence="2" key="2">
    <citation type="submission" date="2020-06" db="EMBL/GenBank/DDBJ databases">
        <title>Helianthus annuus Genome sequencing and assembly Release 2.</title>
        <authorList>
            <person name="Gouzy J."/>
            <person name="Langlade N."/>
            <person name="Munos S."/>
        </authorList>
    </citation>
    <scope>NUCLEOTIDE SEQUENCE</scope>
    <source>
        <tissue evidence="2">Leaves</tissue>
    </source>
</reference>
<dbReference type="Gramene" id="mRNA:HanXRQr2_Chr08g0341251">
    <property type="protein sequence ID" value="CDS:HanXRQr2_Chr08g0341251.1"/>
    <property type="gene ID" value="HanXRQr2_Chr08g0341251"/>
</dbReference>
<dbReference type="PANTHER" id="PTHR45648:SF169">
    <property type="entry name" value="TRIACYLGLYCEROL LIPASE"/>
    <property type="match status" value="1"/>
</dbReference>
<keyword evidence="3" id="KW-1185">Reference proteome</keyword>
<protein>
    <submittedName>
        <fullName evidence="2">Uncharacterized protein</fullName>
    </submittedName>
</protein>
<proteinExistence type="predicted"/>
<gene>
    <name evidence="2" type="ORF">HanXRQr2_Chr08g0341251</name>
</gene>
<reference evidence="2" key="1">
    <citation type="journal article" date="2017" name="Nature">
        <title>The sunflower genome provides insights into oil metabolism, flowering and Asterid evolution.</title>
        <authorList>
            <person name="Badouin H."/>
            <person name="Gouzy J."/>
            <person name="Grassa C.J."/>
            <person name="Murat F."/>
            <person name="Staton S.E."/>
            <person name="Cottret L."/>
            <person name="Lelandais-Briere C."/>
            <person name="Owens G.L."/>
            <person name="Carrere S."/>
            <person name="Mayjonade B."/>
            <person name="Legrand L."/>
            <person name="Gill N."/>
            <person name="Kane N.C."/>
            <person name="Bowers J.E."/>
            <person name="Hubner S."/>
            <person name="Bellec A."/>
            <person name="Berard A."/>
            <person name="Berges H."/>
            <person name="Blanchet N."/>
            <person name="Boniface M.C."/>
            <person name="Brunel D."/>
            <person name="Catrice O."/>
            <person name="Chaidir N."/>
            <person name="Claudel C."/>
            <person name="Donnadieu C."/>
            <person name="Faraut T."/>
            <person name="Fievet G."/>
            <person name="Helmstetter N."/>
            <person name="King M."/>
            <person name="Knapp S.J."/>
            <person name="Lai Z."/>
            <person name="Le Paslier M.C."/>
            <person name="Lippi Y."/>
            <person name="Lorenzon L."/>
            <person name="Mandel J.R."/>
            <person name="Marage G."/>
            <person name="Marchand G."/>
            <person name="Marquand E."/>
            <person name="Bret-Mestries E."/>
            <person name="Morien E."/>
            <person name="Nambeesan S."/>
            <person name="Nguyen T."/>
            <person name="Pegot-Espagnet P."/>
            <person name="Pouilly N."/>
            <person name="Raftis F."/>
            <person name="Sallet E."/>
            <person name="Schiex T."/>
            <person name="Thomas J."/>
            <person name="Vandecasteele C."/>
            <person name="Vares D."/>
            <person name="Vear F."/>
            <person name="Vautrin S."/>
            <person name="Crespi M."/>
            <person name="Mangin B."/>
            <person name="Burke J.M."/>
            <person name="Salse J."/>
            <person name="Munos S."/>
            <person name="Vincourt P."/>
            <person name="Rieseberg L.H."/>
            <person name="Langlade N.B."/>
        </authorList>
    </citation>
    <scope>NUCLEOTIDE SEQUENCE</scope>
    <source>
        <tissue evidence="2">Leaves</tissue>
    </source>
</reference>
<dbReference type="InterPro" id="IPR036514">
    <property type="entry name" value="SGNH_hydro_sf"/>
</dbReference>
<comment type="caution">
    <text evidence="2">The sequence shown here is derived from an EMBL/GenBank/DDBJ whole genome shotgun (WGS) entry which is preliminary data.</text>
</comment>
<dbReference type="InterPro" id="IPR051058">
    <property type="entry name" value="GDSL_Est/Lipase"/>
</dbReference>